<organism evidence="2 3">
    <name type="scientific">Candidatus Cardinium hertigii</name>
    <dbReference type="NCBI Taxonomy" id="247481"/>
    <lineage>
        <taxon>Bacteria</taxon>
        <taxon>Pseudomonadati</taxon>
        <taxon>Bacteroidota</taxon>
        <taxon>Cytophagia</taxon>
        <taxon>Cytophagales</taxon>
        <taxon>Amoebophilaceae</taxon>
        <taxon>Candidatus Cardinium</taxon>
    </lineage>
</organism>
<evidence type="ECO:0000313" key="2">
    <source>
        <dbReference type="EMBL" id="ROT46958.1"/>
    </source>
</evidence>
<accession>A0A3N2QAX6</accession>
<proteinExistence type="predicted"/>
<sequence length="127" mass="14053">MSTSTQKLILLMLVQRTTAQQCSGGHNPSSNPKAITAIPDKIDEKSEENAKHLEHVPVAHSTESKPVEPSAPPAPSPSIEIEESKAQLDEPIKQKPKTKAYTKEEEDDENEEEDEKEGKGKKKNKKK</sequence>
<dbReference type="AlphaFoldDB" id="A0A3N2QAX6"/>
<feature type="region of interest" description="Disordered" evidence="1">
    <location>
        <begin position="20"/>
        <end position="127"/>
    </location>
</feature>
<reference evidence="2 3" key="1">
    <citation type="submission" date="2018-09" db="EMBL/GenBank/DDBJ databases">
        <title>Comparative Genomics of Wolbachia-Cardinium Dual Endosymbiosis in a Plant-Parasitic Nematode.</title>
        <authorList>
            <person name="Brown A.M.V."/>
            <person name="Wasala S.K."/>
            <person name="Howe D.K."/>
            <person name="Peetz A.B."/>
            <person name="Zasada I.A."/>
            <person name="Denver D.R."/>
        </authorList>
    </citation>
    <scope>NUCLEOTIDE SEQUENCE [LARGE SCALE GENOMIC DNA]</scope>
    <source>
        <strain evidence="2 3">Pp_1</strain>
    </source>
</reference>
<feature type="compositionally biased region" description="Basic and acidic residues" evidence="1">
    <location>
        <begin position="40"/>
        <end position="66"/>
    </location>
</feature>
<comment type="caution">
    <text evidence="2">The sequence shown here is derived from an EMBL/GenBank/DDBJ whole genome shotgun (WGS) entry which is preliminary data.</text>
</comment>
<keyword evidence="3" id="KW-1185">Reference proteome</keyword>
<evidence type="ECO:0000256" key="1">
    <source>
        <dbReference type="SAM" id="MobiDB-lite"/>
    </source>
</evidence>
<evidence type="ECO:0000313" key="3">
    <source>
        <dbReference type="Proteomes" id="UP000270927"/>
    </source>
</evidence>
<feature type="compositionally biased region" description="Basic and acidic residues" evidence="1">
    <location>
        <begin position="82"/>
        <end position="93"/>
    </location>
</feature>
<dbReference type="RefSeq" id="WP_123663615.1">
    <property type="nucleotide sequence ID" value="NZ_RARA01000027.1"/>
</dbReference>
<dbReference type="EMBL" id="RARA01000027">
    <property type="protein sequence ID" value="ROT46958.1"/>
    <property type="molecule type" value="Genomic_DNA"/>
</dbReference>
<protein>
    <submittedName>
        <fullName evidence="2">Uncharacterized protein</fullName>
    </submittedName>
</protein>
<feature type="compositionally biased region" description="Acidic residues" evidence="1">
    <location>
        <begin position="104"/>
        <end position="115"/>
    </location>
</feature>
<gene>
    <name evidence="2" type="ORF">EDM02_05270</name>
</gene>
<name>A0A3N2QAX6_9BACT</name>
<feature type="compositionally biased region" description="Polar residues" evidence="1">
    <location>
        <begin position="20"/>
        <end position="33"/>
    </location>
</feature>
<dbReference type="Proteomes" id="UP000270927">
    <property type="component" value="Unassembled WGS sequence"/>
</dbReference>